<dbReference type="EMBL" id="BLPG01000001">
    <property type="protein sequence ID" value="GFJ94681.1"/>
    <property type="molecule type" value="Genomic_DNA"/>
</dbReference>
<gene>
    <name evidence="2" type="ORF">Prum_083230</name>
</gene>
<accession>A0A6V8LIE6</accession>
<organism evidence="2 3">
    <name type="scientific">Phytohabitans rumicis</name>
    <dbReference type="NCBI Taxonomy" id="1076125"/>
    <lineage>
        <taxon>Bacteria</taxon>
        <taxon>Bacillati</taxon>
        <taxon>Actinomycetota</taxon>
        <taxon>Actinomycetes</taxon>
        <taxon>Micromonosporales</taxon>
        <taxon>Micromonosporaceae</taxon>
    </lineage>
</organism>
<evidence type="ECO:0000256" key="1">
    <source>
        <dbReference type="SAM" id="Phobius"/>
    </source>
</evidence>
<keyword evidence="1" id="KW-0472">Membrane</keyword>
<dbReference type="SUPFAM" id="SSF82171">
    <property type="entry name" value="DPP6 N-terminal domain-like"/>
    <property type="match status" value="1"/>
</dbReference>
<protein>
    <submittedName>
        <fullName evidence="2">Uncharacterized protein</fullName>
    </submittedName>
</protein>
<dbReference type="InterPro" id="IPR011042">
    <property type="entry name" value="6-blade_b-propeller_TolB-like"/>
</dbReference>
<reference evidence="2 3" key="1">
    <citation type="submission" date="2020-03" db="EMBL/GenBank/DDBJ databases">
        <title>Whole genome shotgun sequence of Phytohabitans rumicis NBRC 108638.</title>
        <authorList>
            <person name="Komaki H."/>
            <person name="Tamura T."/>
        </authorList>
    </citation>
    <scope>NUCLEOTIDE SEQUENCE [LARGE SCALE GENOMIC DNA]</scope>
    <source>
        <strain evidence="2 3">NBRC 108638</strain>
    </source>
</reference>
<proteinExistence type="predicted"/>
<reference evidence="2 3" key="2">
    <citation type="submission" date="2020-03" db="EMBL/GenBank/DDBJ databases">
        <authorList>
            <person name="Ichikawa N."/>
            <person name="Kimura A."/>
            <person name="Kitahashi Y."/>
            <person name="Uohara A."/>
        </authorList>
    </citation>
    <scope>NUCLEOTIDE SEQUENCE [LARGE SCALE GENOMIC DNA]</scope>
    <source>
        <strain evidence="2 3">NBRC 108638</strain>
    </source>
</reference>
<feature type="transmembrane region" description="Helical" evidence="1">
    <location>
        <begin position="39"/>
        <end position="61"/>
    </location>
</feature>
<evidence type="ECO:0000313" key="2">
    <source>
        <dbReference type="EMBL" id="GFJ94681.1"/>
    </source>
</evidence>
<keyword evidence="1" id="KW-1133">Transmembrane helix</keyword>
<comment type="caution">
    <text evidence="2">The sequence shown here is derived from an EMBL/GenBank/DDBJ whole genome shotgun (WGS) entry which is preliminary data.</text>
</comment>
<keyword evidence="3" id="KW-1185">Reference proteome</keyword>
<dbReference type="Proteomes" id="UP000482960">
    <property type="component" value="Unassembled WGS sequence"/>
</dbReference>
<dbReference type="AlphaFoldDB" id="A0A6V8LIE6"/>
<dbReference type="Gene3D" id="2.120.10.30">
    <property type="entry name" value="TolB, C-terminal domain"/>
    <property type="match status" value="1"/>
</dbReference>
<evidence type="ECO:0000313" key="3">
    <source>
        <dbReference type="Proteomes" id="UP000482960"/>
    </source>
</evidence>
<dbReference type="RefSeq" id="WP_173081894.1">
    <property type="nucleotide sequence ID" value="NZ_BAABJB010000020.1"/>
</dbReference>
<keyword evidence="1" id="KW-0812">Transmembrane</keyword>
<name>A0A6V8LIE6_9ACTN</name>
<sequence>MTTNRLSQALDDLSTEAGSYASYDAVVAATGRRRRRRTVLMAAAAVLAVSLGGGVVAALGASAPPPAPVAAWPEPDAPPRPLPATGAVGRGAFAYSTCVDDATCGSWLVTDDGSRYALPNPGKLSPDGRWLGYGLSPDKYLVRDLTGDTVWTVTGGMGGVVWSTDSRWLLLTDGTEPRQKWYLRLDTRTGEQRTSDVPFGFADAVLPSGEVLYTADPFTTGKQLLLTRYDPATGAKAEIQLAAGDKESAVEPDGQRHTVVAGPGNTVLIGLFSPDLTALLEYDLGTTDMIARHEVPEQAGEWQLIGYLPTDGIVLTRCDDEMTDVVLLNPVSGESRVVLTLPGKAGVTLAASDR</sequence>